<dbReference type="InterPro" id="IPR036866">
    <property type="entry name" value="RibonucZ/Hydroxyglut_hydro"/>
</dbReference>
<dbReference type="Gene3D" id="3.60.15.10">
    <property type="entry name" value="Ribonuclease Z/Hydroxyacylglutathione hydrolase-like"/>
    <property type="match status" value="1"/>
</dbReference>
<accession>A0ABR2H6B6</accession>
<comment type="caution">
    <text evidence="1">The sequence shown here is derived from an EMBL/GenBank/DDBJ whole genome shotgun (WGS) entry which is preliminary data.</text>
</comment>
<dbReference type="Proteomes" id="UP001470230">
    <property type="component" value="Unassembled WGS sequence"/>
</dbReference>
<evidence type="ECO:0000313" key="1">
    <source>
        <dbReference type="EMBL" id="KAK8841127.1"/>
    </source>
</evidence>
<proteinExistence type="predicted"/>
<evidence type="ECO:0000313" key="2">
    <source>
        <dbReference type="Proteomes" id="UP001470230"/>
    </source>
</evidence>
<gene>
    <name evidence="1" type="ORF">M9Y10_027327</name>
</gene>
<keyword evidence="2" id="KW-1185">Reference proteome</keyword>
<protein>
    <submittedName>
        <fullName evidence="1">Uncharacterized protein</fullName>
    </submittedName>
</protein>
<name>A0ABR2H6B6_9EUKA</name>
<dbReference type="SUPFAM" id="SSF56281">
    <property type="entry name" value="Metallo-hydrolase/oxidoreductase"/>
    <property type="match status" value="1"/>
</dbReference>
<dbReference type="EMBL" id="JAPFFF010000042">
    <property type="protein sequence ID" value="KAK8841127.1"/>
    <property type="molecule type" value="Genomic_DNA"/>
</dbReference>
<reference evidence="1 2" key="1">
    <citation type="submission" date="2024-04" db="EMBL/GenBank/DDBJ databases">
        <title>Tritrichomonas musculus Genome.</title>
        <authorList>
            <person name="Alves-Ferreira E."/>
            <person name="Grigg M."/>
            <person name="Lorenzi H."/>
            <person name="Galac M."/>
        </authorList>
    </citation>
    <scope>NUCLEOTIDE SEQUENCE [LARGE SCALE GENOMIC DNA]</scope>
    <source>
        <strain evidence="1 2">EAF2021</strain>
    </source>
</reference>
<organism evidence="1 2">
    <name type="scientific">Tritrichomonas musculus</name>
    <dbReference type="NCBI Taxonomy" id="1915356"/>
    <lineage>
        <taxon>Eukaryota</taxon>
        <taxon>Metamonada</taxon>
        <taxon>Parabasalia</taxon>
        <taxon>Tritrichomonadida</taxon>
        <taxon>Tritrichomonadidae</taxon>
        <taxon>Tritrichomonas</taxon>
    </lineage>
</organism>
<sequence length="510" mass="58920">MSAFEASCHEFYTIISFLDAKILLINVPLPNPRVMNKEWFKKTIGLSLIESCSIVLISDPRSFYFTEFLFQIPTFTGVVLCTHAVYRLGRLFIKEIKRILENNTEVPINLSIIPMIFNQPYSYGEICITPYPNGTGLGNCNWLITKGNDPELVSFRAFVVTGLCVNPPAFSPPTMPPLLDIVCFLPSSKSNQDQEESLKDISSFIESRIKEKMKVIIPTFTDDSLYIIMYYLRYKKSFTYDFYVYSYFFKKLMEIIHTISDSDLSTINSVSEIPNPSQNIPKMSINFAPYPTMDFGQIRKICLYCNDSLTCICQIFKEDEGNFTMNSSWQKQLQFFETNKNSHLKFYVLEQQQNISSSSHEQQQKTFSNSDQQGQQHDIEFTSYFSFSLNDDLYRWIDIRELKKYEQKIGMLTCIGGEIKGERVELQDIHHQTILNTSTIDKFAEKLKERGAEDFKRIENSIKCRFPFIEGDNKVTIDFDGEDITITTGSARIENVILEMIQTESNESVV</sequence>